<accession>A0A2W4WBP5</accession>
<evidence type="ECO:0000313" key="2">
    <source>
        <dbReference type="Proteomes" id="UP000249467"/>
    </source>
</evidence>
<organism evidence="1 2">
    <name type="scientific">Pseudanabaena frigida</name>
    <dbReference type="NCBI Taxonomy" id="945775"/>
    <lineage>
        <taxon>Bacteria</taxon>
        <taxon>Bacillati</taxon>
        <taxon>Cyanobacteriota</taxon>
        <taxon>Cyanophyceae</taxon>
        <taxon>Pseudanabaenales</taxon>
        <taxon>Pseudanabaenaceae</taxon>
        <taxon>Pseudanabaena</taxon>
    </lineage>
</organism>
<dbReference type="AlphaFoldDB" id="A0A2W4WBP5"/>
<sequence length="129" mass="14182">MKPHYIFLFALGCILSFGSGALVAVKRGWGSANVQIDVVNRSGKELRALEIKYTTCGDKQNLIVSGSLPQNQRKSFVFLPCGEGGYQVQVEFVDGSKMLGNGGYVENGYRITEVVEQKGIRSEVEFSRL</sequence>
<dbReference type="Proteomes" id="UP000249467">
    <property type="component" value="Unassembled WGS sequence"/>
</dbReference>
<reference evidence="1 2" key="1">
    <citation type="submission" date="2018-04" db="EMBL/GenBank/DDBJ databases">
        <authorList>
            <person name="Go L.Y."/>
            <person name="Mitchell J.A."/>
        </authorList>
    </citation>
    <scope>NUCLEOTIDE SEQUENCE [LARGE SCALE GENOMIC DNA]</scope>
    <source>
        <strain evidence="1">ULC066bin1</strain>
    </source>
</reference>
<evidence type="ECO:0000313" key="1">
    <source>
        <dbReference type="EMBL" id="PZO41882.1"/>
    </source>
</evidence>
<name>A0A2W4WBP5_9CYAN</name>
<reference evidence="1 2" key="2">
    <citation type="submission" date="2018-06" db="EMBL/GenBank/DDBJ databases">
        <title>Metagenomic assembly of (sub)arctic Cyanobacteria and their associated microbiome from non-axenic cultures.</title>
        <authorList>
            <person name="Baurain D."/>
        </authorList>
    </citation>
    <scope>NUCLEOTIDE SEQUENCE [LARGE SCALE GENOMIC DNA]</scope>
    <source>
        <strain evidence="1">ULC066bin1</strain>
    </source>
</reference>
<gene>
    <name evidence="1" type="ORF">DCF19_08405</name>
</gene>
<protein>
    <submittedName>
        <fullName evidence="1">Uncharacterized protein</fullName>
    </submittedName>
</protein>
<dbReference type="EMBL" id="QBML01000009">
    <property type="protein sequence ID" value="PZO41882.1"/>
    <property type="molecule type" value="Genomic_DNA"/>
</dbReference>
<proteinExistence type="predicted"/>
<comment type="caution">
    <text evidence="1">The sequence shown here is derived from an EMBL/GenBank/DDBJ whole genome shotgun (WGS) entry which is preliminary data.</text>
</comment>